<keyword evidence="3" id="KW-1185">Reference proteome</keyword>
<evidence type="ECO:0000313" key="3">
    <source>
        <dbReference type="Proteomes" id="UP001642484"/>
    </source>
</evidence>
<reference evidence="2 3" key="1">
    <citation type="submission" date="2024-02" db="EMBL/GenBank/DDBJ databases">
        <authorList>
            <person name="Chen Y."/>
            <person name="Shah S."/>
            <person name="Dougan E. K."/>
            <person name="Thang M."/>
            <person name="Chan C."/>
        </authorList>
    </citation>
    <scope>NUCLEOTIDE SEQUENCE [LARGE SCALE GENOMIC DNA]</scope>
</reference>
<comment type="caution">
    <text evidence="2">The sequence shown here is derived from an EMBL/GenBank/DDBJ whole genome shotgun (WGS) entry which is preliminary data.</text>
</comment>
<gene>
    <name evidence="1" type="ORF">CCMP2556_LOCUS6816</name>
    <name evidence="2" type="ORF">CCMP2556_LOCUS7071</name>
</gene>
<evidence type="ECO:0000313" key="2">
    <source>
        <dbReference type="EMBL" id="CAK9002929.1"/>
    </source>
</evidence>
<evidence type="ECO:0000313" key="1">
    <source>
        <dbReference type="EMBL" id="CAK9002362.1"/>
    </source>
</evidence>
<sequence length="206" mass="23301">MVARCHALSCLQVGRLRTKCLTFGIWPCWLCFKNCTVKPYKWPKSEFPDVWSIVCVAFLMFQGGLPPEVEASFVESDGQLHKCKLRVEFDAWPGWLVWVDQRSEWMGSCQLASINLLAYGYASKACTLSKEAAPENSFSVHTTRSTFNFVFAGDAEFFSLLPVLSRLCAHVQGWPVAGSVSSRAELVRWHGWCKVQQSLRLRKAGR</sequence>
<dbReference type="EMBL" id="CAXAMN010003113">
    <property type="protein sequence ID" value="CAK9002929.1"/>
    <property type="molecule type" value="Genomic_DNA"/>
</dbReference>
<organism evidence="2 3">
    <name type="scientific">Durusdinium trenchii</name>
    <dbReference type="NCBI Taxonomy" id="1381693"/>
    <lineage>
        <taxon>Eukaryota</taxon>
        <taxon>Sar</taxon>
        <taxon>Alveolata</taxon>
        <taxon>Dinophyceae</taxon>
        <taxon>Suessiales</taxon>
        <taxon>Symbiodiniaceae</taxon>
        <taxon>Durusdinium</taxon>
    </lineage>
</organism>
<dbReference type="EMBL" id="CAXAMN010003002">
    <property type="protein sequence ID" value="CAK9002362.1"/>
    <property type="molecule type" value="Genomic_DNA"/>
</dbReference>
<name>A0ABP0IK07_9DINO</name>
<accession>A0ABP0IK07</accession>
<protein>
    <submittedName>
        <fullName evidence="2">Uncharacterized protein</fullName>
    </submittedName>
</protein>
<dbReference type="Proteomes" id="UP001642484">
    <property type="component" value="Unassembled WGS sequence"/>
</dbReference>
<proteinExistence type="predicted"/>